<dbReference type="EMBL" id="JAHRIP010022360">
    <property type="protein sequence ID" value="MEQ2289158.1"/>
    <property type="molecule type" value="Genomic_DNA"/>
</dbReference>
<sequence>MSITKTERALKEKINPEDDWMTFPLIKIKITSARILAKRRECESYNLTSQAEDDEEDQDLATRSKRSRAKKGTPEGFVRGELTSSDEEESIRGVKLPNYPAAPRKLQSIHNADILNNVYSEDETMSVADGTRARETSTFRTINQMSVNLLEAFTSSAGSQTSTPSPQYASTAPQHRDLSTPRSRQAVPGCIRDEVLDGYRYRSRHRDDASRSRSRHSDDAFRSRSRHRDDAFRSRSRHRDGASRSRSRHRDGASRSRSCDDAFRSRSMHHDDAYMSRHLDDSFRLGNGRWARPLPPAVVHVERMATIEDLEREEERLCNPKAFEALVLQIARIEGKNTKDCVHKVLDRLFTNALMAKFNMKGKGKQGKRSLEKTKVYGAIKDGIMTGDEAATEDFIRIHAAEHLKHAPQRSGGHKAITQD</sequence>
<proteinExistence type="predicted"/>
<dbReference type="PANTHER" id="PTHR34153:SF2">
    <property type="entry name" value="SI:CH211-262H13.3-RELATED"/>
    <property type="match status" value="1"/>
</dbReference>
<dbReference type="Pfam" id="PF16064">
    <property type="entry name" value="DUF4806"/>
    <property type="match status" value="1"/>
</dbReference>
<keyword evidence="4" id="KW-1185">Reference proteome</keyword>
<dbReference type="Proteomes" id="UP001469553">
    <property type="component" value="Unassembled WGS sequence"/>
</dbReference>
<organism evidence="3 4">
    <name type="scientific">Ameca splendens</name>
    <dbReference type="NCBI Taxonomy" id="208324"/>
    <lineage>
        <taxon>Eukaryota</taxon>
        <taxon>Metazoa</taxon>
        <taxon>Chordata</taxon>
        <taxon>Craniata</taxon>
        <taxon>Vertebrata</taxon>
        <taxon>Euteleostomi</taxon>
        <taxon>Actinopterygii</taxon>
        <taxon>Neopterygii</taxon>
        <taxon>Teleostei</taxon>
        <taxon>Neoteleostei</taxon>
        <taxon>Acanthomorphata</taxon>
        <taxon>Ovalentaria</taxon>
        <taxon>Atherinomorphae</taxon>
        <taxon>Cyprinodontiformes</taxon>
        <taxon>Goodeidae</taxon>
        <taxon>Ameca</taxon>
    </lineage>
</organism>
<comment type="caution">
    <text evidence="3">The sequence shown here is derived from an EMBL/GenBank/DDBJ whole genome shotgun (WGS) entry which is preliminary data.</text>
</comment>
<protein>
    <recommendedName>
        <fullName evidence="2">DUF4806 domain-containing protein</fullName>
    </recommendedName>
</protein>
<reference evidence="3 4" key="1">
    <citation type="submission" date="2021-06" db="EMBL/GenBank/DDBJ databases">
        <authorList>
            <person name="Palmer J.M."/>
        </authorList>
    </citation>
    <scope>NUCLEOTIDE SEQUENCE [LARGE SCALE GENOMIC DNA]</scope>
    <source>
        <strain evidence="3 4">AS_MEX2019</strain>
        <tissue evidence="3">Muscle</tissue>
    </source>
</reference>
<feature type="compositionally biased region" description="Basic and acidic residues" evidence="1">
    <location>
        <begin position="191"/>
        <end position="243"/>
    </location>
</feature>
<feature type="region of interest" description="Disordered" evidence="1">
    <location>
        <begin position="47"/>
        <end position="89"/>
    </location>
</feature>
<feature type="compositionally biased region" description="Polar residues" evidence="1">
    <location>
        <begin position="155"/>
        <end position="173"/>
    </location>
</feature>
<dbReference type="PANTHER" id="PTHR34153">
    <property type="entry name" value="SI:CH211-262H13.3-RELATED-RELATED"/>
    <property type="match status" value="1"/>
</dbReference>
<dbReference type="InterPro" id="IPR032071">
    <property type="entry name" value="DUF4806"/>
</dbReference>
<feature type="domain" description="DUF4806" evidence="2">
    <location>
        <begin position="305"/>
        <end position="375"/>
    </location>
</feature>
<feature type="compositionally biased region" description="Basic and acidic residues" evidence="1">
    <location>
        <begin position="250"/>
        <end position="262"/>
    </location>
</feature>
<accession>A0ABV0Y6E9</accession>
<evidence type="ECO:0000313" key="3">
    <source>
        <dbReference type="EMBL" id="MEQ2289158.1"/>
    </source>
</evidence>
<feature type="region of interest" description="Disordered" evidence="1">
    <location>
        <begin position="155"/>
        <end position="262"/>
    </location>
</feature>
<gene>
    <name evidence="3" type="ORF">AMECASPLE_030151</name>
</gene>
<name>A0ABV0Y6E9_9TELE</name>
<evidence type="ECO:0000313" key="4">
    <source>
        <dbReference type="Proteomes" id="UP001469553"/>
    </source>
</evidence>
<evidence type="ECO:0000256" key="1">
    <source>
        <dbReference type="SAM" id="MobiDB-lite"/>
    </source>
</evidence>
<evidence type="ECO:0000259" key="2">
    <source>
        <dbReference type="Pfam" id="PF16064"/>
    </source>
</evidence>